<dbReference type="GO" id="GO:0003677">
    <property type="term" value="F:DNA binding"/>
    <property type="evidence" value="ECO:0007669"/>
    <property type="project" value="InterPro"/>
</dbReference>
<organism evidence="1">
    <name type="scientific">Gordonia amarae</name>
    <dbReference type="NCBI Taxonomy" id="36821"/>
    <lineage>
        <taxon>Bacteria</taxon>
        <taxon>Bacillati</taxon>
        <taxon>Actinomycetota</taxon>
        <taxon>Actinomycetes</taxon>
        <taxon>Mycobacteriales</taxon>
        <taxon>Gordoniaceae</taxon>
        <taxon>Gordonia</taxon>
    </lineage>
</organism>
<protein>
    <submittedName>
        <fullName evidence="1">Uncharacterized protein</fullName>
    </submittedName>
</protein>
<dbReference type="AlphaFoldDB" id="A0A857LNG6"/>
<sequence>MDVAEAADRLGVTPRRVRALIAAGQVKATKVGTSWQVETLPDSPRHSRPLSTRSRRMLVHALQYRTLRGLSGTDRARTAARIRALRATDDPAPLLSDWWAGSPHDDSGLFETQLIANAAEGNTDYIRYSVSQHRYEYLRDPDELADVVATERTIRGWSVHQLADTAGTDPADVRLIERGRPAPLRAVRRTLRALDVEPTALPDLQATP</sequence>
<dbReference type="RefSeq" id="WP_005183183.1">
    <property type="nucleotide sequence ID" value="NZ_CP045804.1"/>
</dbReference>
<dbReference type="CDD" id="cd00093">
    <property type="entry name" value="HTH_XRE"/>
    <property type="match status" value="1"/>
</dbReference>
<dbReference type="PROSITE" id="PS50943">
    <property type="entry name" value="HTH_CROC1"/>
    <property type="match status" value="1"/>
</dbReference>
<dbReference type="EMBL" id="CP045810">
    <property type="protein sequence ID" value="QHN39561.1"/>
    <property type="molecule type" value="Genomic_DNA"/>
</dbReference>
<name>A0A857LNG6_9ACTN</name>
<gene>
    <name evidence="1" type="ORF">GII30_10695</name>
</gene>
<accession>A0A857LNG6</accession>
<evidence type="ECO:0000313" key="1">
    <source>
        <dbReference type="EMBL" id="QHN39561.1"/>
    </source>
</evidence>
<dbReference type="Gene3D" id="1.10.260.40">
    <property type="entry name" value="lambda repressor-like DNA-binding domains"/>
    <property type="match status" value="1"/>
</dbReference>
<reference evidence="1" key="1">
    <citation type="journal article" date="2021" name="Nat. Microbiol.">
        <title>Cocultivation of an ultrasmall environmental parasitic bacterium with lytic ability against bacteria associated with wastewater foams.</title>
        <authorList>
            <person name="Batinovic S."/>
            <person name="Rose J.J.A."/>
            <person name="Ratcliffe J."/>
            <person name="Seviour R.J."/>
            <person name="Petrovski S."/>
        </authorList>
    </citation>
    <scope>NUCLEOTIDE SEQUENCE</scope>
    <source>
        <strain evidence="1">CON44</strain>
    </source>
</reference>
<dbReference type="SUPFAM" id="SSF47413">
    <property type="entry name" value="lambda repressor-like DNA-binding domains"/>
    <property type="match status" value="1"/>
</dbReference>
<dbReference type="InterPro" id="IPR001387">
    <property type="entry name" value="Cro/C1-type_HTH"/>
</dbReference>
<proteinExistence type="predicted"/>
<dbReference type="InterPro" id="IPR010982">
    <property type="entry name" value="Lambda_DNA-bd_dom_sf"/>
</dbReference>